<organism evidence="1 2">
    <name type="scientific">Thiorhodococcus mannitoliphagus</name>
    <dbReference type="NCBI Taxonomy" id="329406"/>
    <lineage>
        <taxon>Bacteria</taxon>
        <taxon>Pseudomonadati</taxon>
        <taxon>Pseudomonadota</taxon>
        <taxon>Gammaproteobacteria</taxon>
        <taxon>Chromatiales</taxon>
        <taxon>Chromatiaceae</taxon>
        <taxon>Thiorhodococcus</taxon>
    </lineage>
</organism>
<comment type="caution">
    <text evidence="1">The sequence shown here is derived from an EMBL/GenBank/DDBJ whole genome shotgun (WGS) entry which is preliminary data.</text>
</comment>
<reference evidence="2" key="1">
    <citation type="journal article" date="2020" name="Microbiol. Resour. Announc.">
        <title>Draft Genome Sequences of Thiorhodococcus mannitoliphagus and Thiorhodococcus minor, Purple Sulfur Photosynthetic Bacteria in the Gammaproteobacterial Family Chromatiaceae.</title>
        <authorList>
            <person name="Aviles F.A."/>
            <person name="Meyer T.E."/>
            <person name="Kyndt J.A."/>
        </authorList>
    </citation>
    <scope>NUCLEOTIDE SEQUENCE [LARGE SCALE GENOMIC DNA]</scope>
    <source>
        <strain evidence="2">DSM 18266</strain>
    </source>
</reference>
<dbReference type="AlphaFoldDB" id="A0A6P1DSM3"/>
<dbReference type="RefSeq" id="WP_164653295.1">
    <property type="nucleotide sequence ID" value="NZ_JAAIJR010000023.1"/>
</dbReference>
<keyword evidence="2" id="KW-1185">Reference proteome</keyword>
<evidence type="ECO:0000313" key="1">
    <source>
        <dbReference type="EMBL" id="NEX20193.1"/>
    </source>
</evidence>
<evidence type="ECO:0008006" key="3">
    <source>
        <dbReference type="Google" id="ProtNLM"/>
    </source>
</evidence>
<proteinExistence type="predicted"/>
<dbReference type="Proteomes" id="UP000471640">
    <property type="component" value="Unassembled WGS sequence"/>
</dbReference>
<sequence>MPNELGAEAINASWYMDINVQHAWTDRITLSAVIPWVDSTRSTLDEHDNINRHTTAAGGLGDIRIAAHDWVVDPAQQPH</sequence>
<protein>
    <recommendedName>
        <fullName evidence="3">TonB-dependent receptor</fullName>
    </recommendedName>
</protein>
<gene>
    <name evidence="1" type="ORF">G3480_07685</name>
</gene>
<reference evidence="1 2" key="2">
    <citation type="submission" date="2020-02" db="EMBL/GenBank/DDBJ databases">
        <title>Genome sequences of Thiorhodococcus mannitoliphagus and Thiorhodococcus minor, purple sulfur photosynthetic bacteria in the gammaproteobacterial family, Chromatiaceae.</title>
        <authorList>
            <person name="Aviles F.A."/>
            <person name="Meyer T.E."/>
            <person name="Kyndt J.A."/>
        </authorList>
    </citation>
    <scope>NUCLEOTIDE SEQUENCE [LARGE SCALE GENOMIC DNA]</scope>
    <source>
        <strain evidence="1 2">DSM 18266</strain>
    </source>
</reference>
<evidence type="ECO:0000313" key="2">
    <source>
        <dbReference type="Proteomes" id="UP000471640"/>
    </source>
</evidence>
<accession>A0A6P1DSM3</accession>
<dbReference type="EMBL" id="JAAIJR010000023">
    <property type="protein sequence ID" value="NEX20193.1"/>
    <property type="molecule type" value="Genomic_DNA"/>
</dbReference>
<name>A0A6P1DSM3_9GAMM</name>